<dbReference type="RefSeq" id="WP_221439419.1">
    <property type="nucleotide sequence ID" value="NZ_JACHLP010000001.1"/>
</dbReference>
<gene>
    <name evidence="3" type="ORF">HNP55_000217</name>
</gene>
<evidence type="ECO:0000313" key="4">
    <source>
        <dbReference type="Proteomes" id="UP000562027"/>
    </source>
</evidence>
<evidence type="ECO:0000313" key="3">
    <source>
        <dbReference type="EMBL" id="MBB4841722.1"/>
    </source>
</evidence>
<evidence type="ECO:0000256" key="1">
    <source>
        <dbReference type="PROSITE-ProRule" id="PRU00169"/>
    </source>
</evidence>
<keyword evidence="4" id="KW-1185">Reference proteome</keyword>
<dbReference type="Pfam" id="PF00072">
    <property type="entry name" value="Response_reg"/>
    <property type="match status" value="1"/>
</dbReference>
<comment type="caution">
    <text evidence="3">The sequence shown here is derived from an EMBL/GenBank/DDBJ whole genome shotgun (WGS) entry which is preliminary data.</text>
</comment>
<feature type="modified residue" description="4-aspartylphosphate" evidence="1">
    <location>
        <position position="66"/>
    </location>
</feature>
<name>A0A840L4V9_9BURK</name>
<accession>A0A840L4V9</accession>
<dbReference type="InterPro" id="IPR011006">
    <property type="entry name" value="CheY-like_superfamily"/>
</dbReference>
<dbReference type="EMBL" id="JACHLP010000001">
    <property type="protein sequence ID" value="MBB4841722.1"/>
    <property type="molecule type" value="Genomic_DNA"/>
</dbReference>
<keyword evidence="1" id="KW-0597">Phosphoprotein</keyword>
<dbReference type="GO" id="GO:0000160">
    <property type="term" value="P:phosphorelay signal transduction system"/>
    <property type="evidence" value="ECO:0007669"/>
    <property type="project" value="InterPro"/>
</dbReference>
<dbReference type="PROSITE" id="PS50110">
    <property type="entry name" value="RESPONSE_REGULATORY"/>
    <property type="match status" value="1"/>
</dbReference>
<proteinExistence type="predicted"/>
<dbReference type="SMART" id="SM00448">
    <property type="entry name" value="REC"/>
    <property type="match status" value="1"/>
</dbReference>
<protein>
    <submittedName>
        <fullName evidence="3">CheY-like chemotaxis protein</fullName>
    </submittedName>
</protein>
<dbReference type="AlphaFoldDB" id="A0A840L4V9"/>
<dbReference type="SUPFAM" id="SSF52172">
    <property type="entry name" value="CheY-like"/>
    <property type="match status" value="1"/>
</dbReference>
<sequence>MADAATEAVWKILVVDDEPAIHQVTKLALRNFSIEGRASLLISAMSSLDAKEQLERHPDIAVILLDVVMESERAGLDLVKHIREEAKNSLVRIILRTGQPGQAPERSVMVEYDINDYKEKTELTAAKLFTAVMSSVRNFKQIYAMGHSRAGLAAMGHLNRELFAAADKPALAECLLRHFMQLELFKGAALWWGSAQGEPAALQGEALPPENVRARFPQAQATPGLALAVEGYQLLALPHVQELCLLSLQEKALLSEAELDALHLLADNAGAALTRCSL</sequence>
<feature type="domain" description="Response regulatory" evidence="2">
    <location>
        <begin position="11"/>
        <end position="135"/>
    </location>
</feature>
<dbReference type="Proteomes" id="UP000562027">
    <property type="component" value="Unassembled WGS sequence"/>
</dbReference>
<reference evidence="3 4" key="1">
    <citation type="submission" date="2020-08" db="EMBL/GenBank/DDBJ databases">
        <title>Functional genomics of gut bacteria from endangered species of beetles.</title>
        <authorList>
            <person name="Carlos-Shanley C."/>
        </authorList>
    </citation>
    <scope>NUCLEOTIDE SEQUENCE [LARGE SCALE GENOMIC DNA]</scope>
    <source>
        <strain evidence="3 4">S00239</strain>
    </source>
</reference>
<dbReference type="Gene3D" id="3.40.50.2300">
    <property type="match status" value="1"/>
</dbReference>
<dbReference type="InterPro" id="IPR001789">
    <property type="entry name" value="Sig_transdc_resp-reg_receiver"/>
</dbReference>
<organism evidence="3 4">
    <name type="scientific">Roseateles oligotrophus</name>
    <dbReference type="NCBI Taxonomy" id="1769250"/>
    <lineage>
        <taxon>Bacteria</taxon>
        <taxon>Pseudomonadati</taxon>
        <taxon>Pseudomonadota</taxon>
        <taxon>Betaproteobacteria</taxon>
        <taxon>Burkholderiales</taxon>
        <taxon>Sphaerotilaceae</taxon>
        <taxon>Roseateles</taxon>
    </lineage>
</organism>
<evidence type="ECO:0000259" key="2">
    <source>
        <dbReference type="PROSITE" id="PS50110"/>
    </source>
</evidence>